<feature type="transmembrane region" description="Helical" evidence="1">
    <location>
        <begin position="144"/>
        <end position="161"/>
    </location>
</feature>
<dbReference type="CDD" id="cd01949">
    <property type="entry name" value="GGDEF"/>
    <property type="match status" value="1"/>
</dbReference>
<keyword evidence="1" id="KW-1133">Transmembrane helix</keyword>
<feature type="transmembrane region" description="Helical" evidence="1">
    <location>
        <begin position="71"/>
        <end position="90"/>
    </location>
</feature>
<keyword evidence="3" id="KW-0808">Transferase</keyword>
<accession>A0ABY7WRM5</accession>
<dbReference type="Proteomes" id="UP001220377">
    <property type="component" value="Chromosome"/>
</dbReference>
<dbReference type="SMART" id="SM00267">
    <property type="entry name" value="GGDEF"/>
    <property type="match status" value="1"/>
</dbReference>
<dbReference type="RefSeq" id="WP_274260546.1">
    <property type="nucleotide sequence ID" value="NZ_CP117884.1"/>
</dbReference>
<gene>
    <name evidence="3" type="ORF">PQ472_00885</name>
</gene>
<evidence type="ECO:0000313" key="3">
    <source>
        <dbReference type="EMBL" id="WDF82827.1"/>
    </source>
</evidence>
<dbReference type="NCBIfam" id="TIGR00254">
    <property type="entry name" value="GGDEF"/>
    <property type="match status" value="1"/>
</dbReference>
<keyword evidence="4" id="KW-1185">Reference proteome</keyword>
<feature type="domain" description="GGDEF" evidence="2">
    <location>
        <begin position="238"/>
        <end position="377"/>
    </location>
</feature>
<dbReference type="PROSITE" id="PS50887">
    <property type="entry name" value="GGDEF"/>
    <property type="match status" value="1"/>
</dbReference>
<organism evidence="3 4">
    <name type="scientific">Lacticaseibacillus pabuli</name>
    <dbReference type="NCBI Taxonomy" id="3025672"/>
    <lineage>
        <taxon>Bacteria</taxon>
        <taxon>Bacillati</taxon>
        <taxon>Bacillota</taxon>
        <taxon>Bacilli</taxon>
        <taxon>Lactobacillales</taxon>
        <taxon>Lactobacillaceae</taxon>
        <taxon>Lacticaseibacillus</taxon>
    </lineage>
</organism>
<dbReference type="InterPro" id="IPR000160">
    <property type="entry name" value="GGDEF_dom"/>
</dbReference>
<proteinExistence type="predicted"/>
<evidence type="ECO:0000256" key="1">
    <source>
        <dbReference type="SAM" id="Phobius"/>
    </source>
</evidence>
<evidence type="ECO:0000259" key="2">
    <source>
        <dbReference type="PROSITE" id="PS50887"/>
    </source>
</evidence>
<dbReference type="InterPro" id="IPR050469">
    <property type="entry name" value="Diguanylate_Cyclase"/>
</dbReference>
<name>A0ABY7WRM5_9LACO</name>
<dbReference type="InterPro" id="IPR043128">
    <property type="entry name" value="Rev_trsase/Diguanyl_cyclase"/>
</dbReference>
<protein>
    <submittedName>
        <fullName evidence="3">Diguanylate cyclase</fullName>
        <ecNumber evidence="3">2.7.7.65</ecNumber>
    </submittedName>
</protein>
<dbReference type="GO" id="GO:0052621">
    <property type="term" value="F:diguanylate cyclase activity"/>
    <property type="evidence" value="ECO:0007669"/>
    <property type="project" value="UniProtKB-EC"/>
</dbReference>
<keyword evidence="3" id="KW-0548">Nucleotidyltransferase</keyword>
<keyword evidence="1" id="KW-0812">Transmembrane</keyword>
<reference evidence="3 4" key="1">
    <citation type="submission" date="2023-02" db="EMBL/GenBank/DDBJ databases">
        <title>Genome sequence of Lacticaseibacillus sp. KACC 23028.</title>
        <authorList>
            <person name="Kim S."/>
            <person name="Heo J."/>
            <person name="Kwon S.-W."/>
        </authorList>
    </citation>
    <scope>NUCLEOTIDE SEQUENCE [LARGE SCALE GENOMIC DNA]</scope>
    <source>
        <strain evidence="3 4">KACC 23028</strain>
    </source>
</reference>
<dbReference type="EC" id="2.7.7.65" evidence="3"/>
<feature type="transmembrane region" description="Helical" evidence="1">
    <location>
        <begin position="119"/>
        <end position="137"/>
    </location>
</feature>
<dbReference type="SUPFAM" id="SSF55073">
    <property type="entry name" value="Nucleotide cyclase"/>
    <property type="match status" value="1"/>
</dbReference>
<feature type="transmembrane region" description="Helical" evidence="1">
    <location>
        <begin position="97"/>
        <end position="113"/>
    </location>
</feature>
<feature type="transmembrane region" description="Helical" evidence="1">
    <location>
        <begin position="173"/>
        <end position="190"/>
    </location>
</feature>
<dbReference type="Pfam" id="PF00990">
    <property type="entry name" value="GGDEF"/>
    <property type="match status" value="1"/>
</dbReference>
<dbReference type="PANTHER" id="PTHR45138:SF9">
    <property type="entry name" value="DIGUANYLATE CYCLASE DGCM-RELATED"/>
    <property type="match status" value="1"/>
</dbReference>
<sequence>MLAWEIHVISLLTNTLVVVGYTILYNWLQTAKFPDTQRFVSRTLMLVLTTFAFVIFFHWSSLTSMAEYKGIVGYGWVFLNFQMLVVAYALLRTKRRAVFYSLAVLLTVWYWWLPNVVYWYVFDAVSLALMWLASRYGHRIFGNLFLYYGFVAVFAIPFFWTNYISLHGIDCGWPWQIGTYLLLAFIIRKVHLRYEHMKTRQANLMQEARIDELTQLLNFRVFNDDLQRAFTDYEDTNMSYALYTFDIDHFKRVNDAYGHLMGNRVLEQVARQLQRITSQMDYPAHCYRTGGEEFSFLVYDVTRNFGEAQKIAEQICRGISGLSFTADNGKHFGITISLGEDCALTEDQNYLDLYNRADKYLYASKRSGRNRMTIRGITLTDKNPRVALN</sequence>
<dbReference type="InterPro" id="IPR029787">
    <property type="entry name" value="Nucleotide_cyclase"/>
</dbReference>
<dbReference type="PANTHER" id="PTHR45138">
    <property type="entry name" value="REGULATORY COMPONENTS OF SENSORY TRANSDUCTION SYSTEM"/>
    <property type="match status" value="1"/>
</dbReference>
<dbReference type="EMBL" id="CP117884">
    <property type="protein sequence ID" value="WDF82827.1"/>
    <property type="molecule type" value="Genomic_DNA"/>
</dbReference>
<keyword evidence="1" id="KW-0472">Membrane</keyword>
<dbReference type="Gene3D" id="3.30.70.270">
    <property type="match status" value="1"/>
</dbReference>
<evidence type="ECO:0000313" key="4">
    <source>
        <dbReference type="Proteomes" id="UP001220377"/>
    </source>
</evidence>
<feature type="transmembrane region" description="Helical" evidence="1">
    <location>
        <begin position="39"/>
        <end position="59"/>
    </location>
</feature>
<feature type="transmembrane region" description="Helical" evidence="1">
    <location>
        <begin position="6"/>
        <end position="27"/>
    </location>
</feature>